<feature type="domain" description="Nitroreductase" evidence="3">
    <location>
        <begin position="23"/>
        <end position="67"/>
    </location>
</feature>
<reference evidence="4 5" key="1">
    <citation type="submission" date="2019-04" db="EMBL/GenBank/DDBJ databases">
        <authorList>
            <person name="Jiang L."/>
        </authorList>
    </citation>
    <scope>NUCLEOTIDE SEQUENCE [LARGE SCALE GENOMIC DNA]</scope>
    <source>
        <strain evidence="4 5">YIM 131861</strain>
    </source>
</reference>
<evidence type="ECO:0000256" key="1">
    <source>
        <dbReference type="ARBA" id="ARBA00007118"/>
    </source>
</evidence>
<evidence type="ECO:0000313" key="4">
    <source>
        <dbReference type="EMBL" id="THG33879.1"/>
    </source>
</evidence>
<dbReference type="Proteomes" id="UP000307380">
    <property type="component" value="Unassembled WGS sequence"/>
</dbReference>
<keyword evidence="2" id="KW-0560">Oxidoreductase</keyword>
<comment type="similarity">
    <text evidence="1">Belongs to the nitroreductase family.</text>
</comment>
<organism evidence="4 5">
    <name type="scientific">Orlajensenia flava</name>
    <dbReference type="NCBI Taxonomy" id="2565934"/>
    <lineage>
        <taxon>Bacteria</taxon>
        <taxon>Bacillati</taxon>
        <taxon>Actinomycetota</taxon>
        <taxon>Actinomycetes</taxon>
        <taxon>Micrococcales</taxon>
        <taxon>Microbacteriaceae</taxon>
        <taxon>Orlajensenia</taxon>
    </lineage>
</organism>
<evidence type="ECO:0000313" key="5">
    <source>
        <dbReference type="Proteomes" id="UP000307380"/>
    </source>
</evidence>
<dbReference type="RefSeq" id="WP_136424518.1">
    <property type="nucleotide sequence ID" value="NZ_SSSN01000007.1"/>
</dbReference>
<dbReference type="InterPro" id="IPR029479">
    <property type="entry name" value="Nitroreductase"/>
</dbReference>
<dbReference type="Gene3D" id="3.40.109.10">
    <property type="entry name" value="NADH Oxidase"/>
    <property type="match status" value="1"/>
</dbReference>
<dbReference type="CDD" id="cd02138">
    <property type="entry name" value="TdsD-like"/>
    <property type="match status" value="1"/>
</dbReference>
<dbReference type="InterPro" id="IPR000415">
    <property type="entry name" value="Nitroreductase-like"/>
</dbReference>
<evidence type="ECO:0000259" key="3">
    <source>
        <dbReference type="Pfam" id="PF00881"/>
    </source>
</evidence>
<keyword evidence="5" id="KW-1185">Reference proteome</keyword>
<accession>A0A4S4FT22</accession>
<dbReference type="SUPFAM" id="SSF55469">
    <property type="entry name" value="FMN-dependent nitroreductase-like"/>
    <property type="match status" value="1"/>
</dbReference>
<proteinExistence type="inferred from homology"/>
<dbReference type="GO" id="GO:0016491">
    <property type="term" value="F:oxidoreductase activity"/>
    <property type="evidence" value="ECO:0007669"/>
    <property type="project" value="UniProtKB-KW"/>
</dbReference>
<dbReference type="Pfam" id="PF00881">
    <property type="entry name" value="Nitroreductase"/>
    <property type="match status" value="2"/>
</dbReference>
<dbReference type="PANTHER" id="PTHR43673">
    <property type="entry name" value="NAD(P)H NITROREDUCTASE YDGI-RELATED"/>
    <property type="match status" value="1"/>
</dbReference>
<sequence>MSLLPDSTSRHADTEAALLPALVERWSPRAYDPSAEVDASVIRTILEAARWAPSAANVQPWRFIVARRGTPEFTAVHDSLMGFNRAWADSAALLIVNIAEIVDTEGKPRPWARYDLGQAVAHLTVQAQHEGLHTHQMGGFEADALREGFSLGERFEPVSITAIGVLGDPEALPDALRERESAPRTRLPLEELVLNAPAAV</sequence>
<dbReference type="PANTHER" id="PTHR43673:SF10">
    <property type="entry name" value="NADH DEHYDROGENASE_NAD(P)H NITROREDUCTASE XCC3605-RELATED"/>
    <property type="match status" value="1"/>
</dbReference>
<name>A0A4S4FT22_9MICO</name>
<gene>
    <name evidence="4" type="ORF">E6C70_10565</name>
</gene>
<dbReference type="AlphaFoldDB" id="A0A4S4FT22"/>
<evidence type="ECO:0000256" key="2">
    <source>
        <dbReference type="ARBA" id="ARBA00023002"/>
    </source>
</evidence>
<dbReference type="OrthoDB" id="9802510at2"/>
<comment type="caution">
    <text evidence="4">The sequence shown here is derived from an EMBL/GenBank/DDBJ whole genome shotgun (WGS) entry which is preliminary data.</text>
</comment>
<dbReference type="EMBL" id="SSSN01000007">
    <property type="protein sequence ID" value="THG33879.1"/>
    <property type="molecule type" value="Genomic_DNA"/>
</dbReference>
<feature type="domain" description="Nitroreductase" evidence="3">
    <location>
        <begin position="82"/>
        <end position="164"/>
    </location>
</feature>
<protein>
    <submittedName>
        <fullName evidence="4">Nitroreductase</fullName>
    </submittedName>
</protein>